<protein>
    <submittedName>
        <fullName evidence="2">SAM-dependent methyltransferase</fullName>
    </submittedName>
</protein>
<dbReference type="GO" id="GO:0008168">
    <property type="term" value="F:methyltransferase activity"/>
    <property type="evidence" value="ECO:0007669"/>
    <property type="project" value="UniProtKB-KW"/>
</dbReference>
<dbReference type="RefSeq" id="WP_094861694.1">
    <property type="nucleotide sequence ID" value="NZ_NKYE01000003.1"/>
</dbReference>
<dbReference type="InParanoid" id="A0A263D8R1"/>
<organism evidence="2 3">
    <name type="scientific">Amycolatopsis antarctica</name>
    <dbReference type="NCBI Taxonomy" id="1854586"/>
    <lineage>
        <taxon>Bacteria</taxon>
        <taxon>Bacillati</taxon>
        <taxon>Actinomycetota</taxon>
        <taxon>Actinomycetes</taxon>
        <taxon>Pseudonocardiales</taxon>
        <taxon>Pseudonocardiaceae</taxon>
        <taxon>Amycolatopsis</taxon>
    </lineage>
</organism>
<evidence type="ECO:0000313" key="2">
    <source>
        <dbReference type="EMBL" id="OZM73937.1"/>
    </source>
</evidence>
<dbReference type="Pfam" id="PF18096">
    <property type="entry name" value="Thump_like"/>
    <property type="match status" value="1"/>
</dbReference>
<accession>A0A263D8R1</accession>
<dbReference type="EMBL" id="NKYE01000003">
    <property type="protein sequence ID" value="OZM73937.1"/>
    <property type="molecule type" value="Genomic_DNA"/>
</dbReference>
<dbReference type="GO" id="GO:0032259">
    <property type="term" value="P:methylation"/>
    <property type="evidence" value="ECO:0007669"/>
    <property type="project" value="UniProtKB-KW"/>
</dbReference>
<comment type="caution">
    <text evidence="2">The sequence shown here is derived from an EMBL/GenBank/DDBJ whole genome shotgun (WGS) entry which is preliminary data.</text>
</comment>
<dbReference type="OrthoDB" id="9810570at2"/>
<sequence>MAYPFSDADVAFLRSAEGVAALRACAGLSLRPGDRIADVAVVRGVAGERHAAAVLETLVLRGKASSKIDGSADWLFTGDALQQASASPVARHRAARLAGRDVHDVTCSVGADLVELARVARRCVGSDLDTVRLAMARHNCGRAEVAATVLRADALRPVSTGAVVVADPARRDGSGRRTWRPADLLPPLDELAEVHRGRDLVVKCAPGLDPALTPWADEVELVSLDGQVREACLWTGGLAGTARRATVLGSDGTQWTIAGEEPDEVPSAAPGEWIVDPDGAVVRAGLVRHYAARHGLWQLDERIAYLTGDTPPPGVRAFRIAEYGPYSEKSLRSILRRHEVGRLEILIRGLDVDPDALRRRMKPRGTEEATVVLTRVGRSPVAYLCRAERIPATGAPGNGTGPAD</sequence>
<keyword evidence="2" id="KW-0808">Transferase</keyword>
<reference evidence="2 3" key="1">
    <citation type="submission" date="2017-07" db="EMBL/GenBank/DDBJ databases">
        <title>Amycolatopsis antarcticus sp. nov., isolated from the surface of an Antarcticus brown macroalga.</title>
        <authorList>
            <person name="Wang J."/>
            <person name="Leiva S."/>
            <person name="Huang J."/>
            <person name="Huang Y."/>
        </authorList>
    </citation>
    <scope>NUCLEOTIDE SEQUENCE [LARGE SCALE GENOMIC DNA]</scope>
    <source>
        <strain evidence="2 3">AU-G6</strain>
    </source>
</reference>
<dbReference type="SUPFAM" id="SSF53335">
    <property type="entry name" value="S-adenosyl-L-methionine-dependent methyltransferases"/>
    <property type="match status" value="1"/>
</dbReference>
<keyword evidence="3" id="KW-1185">Reference proteome</keyword>
<dbReference type="InterPro" id="IPR041497">
    <property type="entry name" value="Thump-like"/>
</dbReference>
<dbReference type="Proteomes" id="UP000242444">
    <property type="component" value="Unassembled WGS sequence"/>
</dbReference>
<feature type="domain" description="THUMP-like" evidence="1">
    <location>
        <begin position="315"/>
        <end position="386"/>
    </location>
</feature>
<dbReference type="AlphaFoldDB" id="A0A263D8R1"/>
<name>A0A263D8R1_9PSEU</name>
<dbReference type="Gene3D" id="3.40.50.150">
    <property type="entry name" value="Vaccinia Virus protein VP39"/>
    <property type="match status" value="1"/>
</dbReference>
<evidence type="ECO:0000313" key="3">
    <source>
        <dbReference type="Proteomes" id="UP000242444"/>
    </source>
</evidence>
<keyword evidence="2" id="KW-0489">Methyltransferase</keyword>
<dbReference type="InterPro" id="IPR029063">
    <property type="entry name" value="SAM-dependent_MTases_sf"/>
</dbReference>
<evidence type="ECO:0000259" key="1">
    <source>
        <dbReference type="Pfam" id="PF18096"/>
    </source>
</evidence>
<proteinExistence type="predicted"/>
<gene>
    <name evidence="2" type="ORF">CFN78_06500</name>
</gene>